<feature type="region of interest" description="Disordered" evidence="1">
    <location>
        <begin position="108"/>
        <end position="166"/>
    </location>
</feature>
<evidence type="ECO:0000313" key="3">
    <source>
        <dbReference type="Proteomes" id="UP000886998"/>
    </source>
</evidence>
<dbReference type="EMBL" id="BMAV01007468">
    <property type="protein sequence ID" value="GFY50427.1"/>
    <property type="molecule type" value="Genomic_DNA"/>
</dbReference>
<sequence>MNEFNGSRNERRNLQVSSTPFCSWAAIWDNQETASGHLRPRLGSRDVSSSSKCFIALKICEKYTQRSKLTSFEQLSKYFFKLDAIDLKIRSEEDRDRAFSNGTLVTLEGPNMVRNSDRQDADPTTTSSISVSLRRRRAKKRTVGSGKKDPPSSLGKARRRLRASNQ</sequence>
<evidence type="ECO:0000256" key="1">
    <source>
        <dbReference type="SAM" id="MobiDB-lite"/>
    </source>
</evidence>
<reference evidence="2" key="1">
    <citation type="submission" date="2020-08" db="EMBL/GenBank/DDBJ databases">
        <title>Multicomponent nature underlies the extraordinary mechanical properties of spider dragline silk.</title>
        <authorList>
            <person name="Kono N."/>
            <person name="Nakamura H."/>
            <person name="Mori M."/>
            <person name="Yoshida Y."/>
            <person name="Ohtoshi R."/>
            <person name="Malay A.D."/>
            <person name="Moran D.A.P."/>
            <person name="Tomita M."/>
            <person name="Numata K."/>
            <person name="Arakawa K."/>
        </authorList>
    </citation>
    <scope>NUCLEOTIDE SEQUENCE</scope>
</reference>
<organism evidence="2 3">
    <name type="scientific">Trichonephila inaurata madagascariensis</name>
    <dbReference type="NCBI Taxonomy" id="2747483"/>
    <lineage>
        <taxon>Eukaryota</taxon>
        <taxon>Metazoa</taxon>
        <taxon>Ecdysozoa</taxon>
        <taxon>Arthropoda</taxon>
        <taxon>Chelicerata</taxon>
        <taxon>Arachnida</taxon>
        <taxon>Araneae</taxon>
        <taxon>Araneomorphae</taxon>
        <taxon>Entelegynae</taxon>
        <taxon>Araneoidea</taxon>
        <taxon>Nephilidae</taxon>
        <taxon>Trichonephila</taxon>
        <taxon>Trichonephila inaurata</taxon>
    </lineage>
</organism>
<dbReference type="Proteomes" id="UP000886998">
    <property type="component" value="Unassembled WGS sequence"/>
</dbReference>
<gene>
    <name evidence="2" type="ORF">TNIN_352681</name>
</gene>
<dbReference type="AlphaFoldDB" id="A0A8X6XCX9"/>
<accession>A0A8X6XCX9</accession>
<evidence type="ECO:0000313" key="2">
    <source>
        <dbReference type="EMBL" id="GFY50427.1"/>
    </source>
</evidence>
<name>A0A8X6XCX9_9ARAC</name>
<feature type="compositionally biased region" description="Basic residues" evidence="1">
    <location>
        <begin position="156"/>
        <end position="166"/>
    </location>
</feature>
<keyword evidence="3" id="KW-1185">Reference proteome</keyword>
<comment type="caution">
    <text evidence="2">The sequence shown here is derived from an EMBL/GenBank/DDBJ whole genome shotgun (WGS) entry which is preliminary data.</text>
</comment>
<feature type="compositionally biased region" description="Basic residues" evidence="1">
    <location>
        <begin position="133"/>
        <end position="142"/>
    </location>
</feature>
<protein>
    <submittedName>
        <fullName evidence="2">Uncharacterized protein</fullName>
    </submittedName>
</protein>
<feature type="compositionally biased region" description="Polar residues" evidence="1">
    <location>
        <begin position="122"/>
        <end position="131"/>
    </location>
</feature>
<proteinExistence type="predicted"/>